<proteinExistence type="inferred from homology"/>
<reference evidence="5 6" key="1">
    <citation type="journal article" date="2013" name="Curr. Biol.">
        <title>The Genome of the Foraminiferan Reticulomyxa filosa.</title>
        <authorList>
            <person name="Glockner G."/>
            <person name="Hulsmann N."/>
            <person name="Schleicher M."/>
            <person name="Noegel A.A."/>
            <person name="Eichinger L."/>
            <person name="Gallinger C."/>
            <person name="Pawlowski J."/>
            <person name="Sierra R."/>
            <person name="Euteneuer U."/>
            <person name="Pillet L."/>
            <person name="Moustafa A."/>
            <person name="Platzer M."/>
            <person name="Groth M."/>
            <person name="Szafranski K."/>
            <person name="Schliwa M."/>
        </authorList>
    </citation>
    <scope>NUCLEOTIDE SEQUENCE [LARGE SCALE GENOMIC DNA]</scope>
</reference>
<feature type="region of interest" description="Disordered" evidence="2">
    <location>
        <begin position="906"/>
        <end position="937"/>
    </location>
</feature>
<feature type="region of interest" description="Disordered" evidence="2">
    <location>
        <begin position="456"/>
        <end position="479"/>
    </location>
</feature>
<gene>
    <name evidence="5" type="ORF">RFI_22503</name>
</gene>
<dbReference type="Pfam" id="PF04950">
    <property type="entry name" value="RIBIOP_C"/>
    <property type="match status" value="1"/>
</dbReference>
<feature type="domain" description="Ribosome biogenesis protein BMS1/TSR1 C-terminal" evidence="4">
    <location>
        <begin position="701"/>
        <end position="1023"/>
    </location>
</feature>
<feature type="compositionally biased region" description="Acidic residues" evidence="2">
    <location>
        <begin position="921"/>
        <end position="935"/>
    </location>
</feature>
<dbReference type="InterPro" id="IPR007034">
    <property type="entry name" value="BMS1_TSR1_C"/>
</dbReference>
<dbReference type="Pfam" id="PF08142">
    <property type="entry name" value="AARP2CN"/>
    <property type="match status" value="1"/>
</dbReference>
<accession>X6MN95</accession>
<dbReference type="EMBL" id="ASPP01019696">
    <property type="protein sequence ID" value="ETO14867.1"/>
    <property type="molecule type" value="Genomic_DNA"/>
</dbReference>
<dbReference type="GO" id="GO:0003924">
    <property type="term" value="F:GTPase activity"/>
    <property type="evidence" value="ECO:0007669"/>
    <property type="project" value="TreeGrafter"/>
</dbReference>
<dbReference type="SMART" id="SM01362">
    <property type="entry name" value="DUF663"/>
    <property type="match status" value="1"/>
</dbReference>
<feature type="compositionally biased region" description="Basic and acidic residues" evidence="2">
    <location>
        <begin position="61"/>
        <end position="75"/>
    </location>
</feature>
<dbReference type="PANTHER" id="PTHR12858:SF1">
    <property type="entry name" value="PRE-RRNA-PROCESSING PROTEIN TSR1 HOMOLOG"/>
    <property type="match status" value="1"/>
</dbReference>
<dbReference type="OMA" id="NCDCKRI"/>
<dbReference type="InterPro" id="IPR012948">
    <property type="entry name" value="AARP2CN"/>
</dbReference>
<dbReference type="InterPro" id="IPR039761">
    <property type="entry name" value="Bms1/Tsr1"/>
</dbReference>
<feature type="domain" description="AARP2CN" evidence="3">
    <location>
        <begin position="358"/>
        <end position="438"/>
    </location>
</feature>
<comment type="similarity">
    <text evidence="1">Belongs to the TRAFAC class translation factor GTPase superfamily. Bms1-like GTPase family. TSR1 subfamily.</text>
</comment>
<feature type="compositionally biased region" description="Basic and acidic residues" evidence="2">
    <location>
        <begin position="906"/>
        <end position="920"/>
    </location>
</feature>
<evidence type="ECO:0000313" key="6">
    <source>
        <dbReference type="Proteomes" id="UP000023152"/>
    </source>
</evidence>
<comment type="caution">
    <text evidence="5">The sequence shown here is derived from an EMBL/GenBank/DDBJ whole genome shotgun (WGS) entry which is preliminary data.</text>
</comment>
<dbReference type="GO" id="GO:0005634">
    <property type="term" value="C:nucleus"/>
    <property type="evidence" value="ECO:0007669"/>
    <property type="project" value="InterPro"/>
</dbReference>
<dbReference type="GO" id="GO:0030688">
    <property type="term" value="C:preribosome, small subunit precursor"/>
    <property type="evidence" value="ECO:0007669"/>
    <property type="project" value="TreeGrafter"/>
</dbReference>
<dbReference type="GO" id="GO:0034511">
    <property type="term" value="F:U3 snoRNA binding"/>
    <property type="evidence" value="ECO:0007669"/>
    <property type="project" value="TreeGrafter"/>
</dbReference>
<evidence type="ECO:0000256" key="1">
    <source>
        <dbReference type="ARBA" id="ARBA00038288"/>
    </source>
</evidence>
<dbReference type="GO" id="GO:0000462">
    <property type="term" value="P:maturation of SSU-rRNA from tricistronic rRNA transcript (SSU-rRNA, 5.8S rRNA, LSU-rRNA)"/>
    <property type="evidence" value="ECO:0007669"/>
    <property type="project" value="TreeGrafter"/>
</dbReference>
<feature type="compositionally biased region" description="Basic residues" evidence="2">
    <location>
        <begin position="76"/>
        <end position="91"/>
    </location>
</feature>
<name>X6MN95_RETFI</name>
<evidence type="ECO:0000256" key="2">
    <source>
        <dbReference type="SAM" id="MobiDB-lite"/>
    </source>
</evidence>
<evidence type="ECO:0000259" key="4">
    <source>
        <dbReference type="SMART" id="SM01362"/>
    </source>
</evidence>
<evidence type="ECO:0000259" key="3">
    <source>
        <dbReference type="SMART" id="SM00785"/>
    </source>
</evidence>
<dbReference type="PANTHER" id="PTHR12858">
    <property type="entry name" value="RIBOSOME BIOGENESIS PROTEIN"/>
    <property type="match status" value="1"/>
</dbReference>
<dbReference type="GO" id="GO:0000479">
    <property type="term" value="P:endonucleolytic cleavage of tricistronic rRNA transcript (SSU-rRNA, 5.8S rRNA, LSU-rRNA)"/>
    <property type="evidence" value="ECO:0007669"/>
    <property type="project" value="TreeGrafter"/>
</dbReference>
<dbReference type="OrthoDB" id="119302at2759"/>
<sequence>MQIIWKRQATNFVKKALPLNSGFNDHFLCLSIIVPNLVGSQKLISRKAKASLQGKANPKVCNEKRKSKAEPNNHKDLKKKHHYKKNKKTKGRLVDEHDKPHRSFQHSSQWRDIGRAQRHAMAAERRKQHTEKRVKQQIRYMRHIQGGVPKIVALVPLSKSARCDKIKAQMLRYCGVDTTPKQKTNPTFLTTELRIRLNERKKSKTNFIGTRKANFLLWNCPRHVWSVVDITKVADIVLLVSCPSKDFFEQENGKPHKRNMETDDSHLETYQSKLLGLDEESKLFCNIIRSQGISSIMGLFQPRYQRLDGQIEPQPTSKSRIQCKVTNNVVTNFNRMAYFEFGTTIEKQGHWRVLHAYDMPQLFRFLDTCSYSDTEWREKRNYLLGENVEFVAHPNDAKHGTLKVTGFLRGKRPLDINLPIHITGVGDFLMEKIEEVPVTAPKKLPLLPSERKILKKQERSRANKSAPNSLPTTPLNKSVSDNAMQDVDMFDFLDNNQDKEIDNVLEDLIPSAENKQSDDINETKDINMTEKNIKKETNDQVASNFVLAEGNRDTQVSLQTLRTLDELATAMDQSLITEEELREADNRRREIAILIYCCFGVGLFFCKKKKKKKASKDKKGNTTDHREAWEDVLGWSYGQESSEEEDRMSNNSVRDIIAETQALKISEEEKNNPIEVMARQKVISFFCLFALERKELQYKDEVDTPLHLKAKDKFAQYRGLKQFSRVKWDKFELLPVEYSRIHNINDWKMAKKQSNINNKQIDKGLFEYGVQTGRKISIYIKNVPFAARDLWLHSSTCPTLVWGLLAHEHKISVCHYLVKKCASYQLPVQGLETYLFDCGYRRWKARPIFSENSKFDKHLVTKFLSDTDHTVVSFYGPIAYPPLPVLMFEDPKSPIVKERRKTKTLKDDVSVVTENARDDVPTSDDEDEEDDDDDEATRLRKTVEKKWEDELDMYDTNNARVQGMIAEDIKELKHLRRKAYIRIATGCSLCAIGNLLEINAHRLLIKRKILTGFVQDKILYFFFGIDK</sequence>
<dbReference type="SMART" id="SM00785">
    <property type="entry name" value="AARP2CN"/>
    <property type="match status" value="1"/>
</dbReference>
<organism evidence="5 6">
    <name type="scientific">Reticulomyxa filosa</name>
    <dbReference type="NCBI Taxonomy" id="46433"/>
    <lineage>
        <taxon>Eukaryota</taxon>
        <taxon>Sar</taxon>
        <taxon>Rhizaria</taxon>
        <taxon>Retaria</taxon>
        <taxon>Foraminifera</taxon>
        <taxon>Monothalamids</taxon>
        <taxon>Reticulomyxidae</taxon>
        <taxon>Reticulomyxa</taxon>
    </lineage>
</organism>
<dbReference type="AlphaFoldDB" id="X6MN95"/>
<dbReference type="Proteomes" id="UP000023152">
    <property type="component" value="Unassembled WGS sequence"/>
</dbReference>
<dbReference type="GO" id="GO:0005525">
    <property type="term" value="F:GTP binding"/>
    <property type="evidence" value="ECO:0007669"/>
    <property type="project" value="TreeGrafter"/>
</dbReference>
<feature type="compositionally biased region" description="Polar residues" evidence="2">
    <location>
        <begin position="463"/>
        <end position="479"/>
    </location>
</feature>
<protein>
    <submittedName>
        <fullName evidence="5">20S rRNA accumulation protein</fullName>
    </submittedName>
</protein>
<evidence type="ECO:0000313" key="5">
    <source>
        <dbReference type="EMBL" id="ETO14867.1"/>
    </source>
</evidence>
<keyword evidence="6" id="KW-1185">Reference proteome</keyword>
<feature type="region of interest" description="Disordered" evidence="2">
    <location>
        <begin position="48"/>
        <end position="92"/>
    </location>
</feature>